<feature type="transmembrane region" description="Helical" evidence="1">
    <location>
        <begin position="12"/>
        <end position="31"/>
    </location>
</feature>
<protein>
    <submittedName>
        <fullName evidence="2">Uncharacterized protein</fullName>
    </submittedName>
</protein>
<evidence type="ECO:0000256" key="1">
    <source>
        <dbReference type="SAM" id="Phobius"/>
    </source>
</evidence>
<evidence type="ECO:0000313" key="2">
    <source>
        <dbReference type="EMBL" id="OHS96897.1"/>
    </source>
</evidence>
<dbReference type="GeneID" id="94825137"/>
<feature type="transmembrane region" description="Helical" evidence="1">
    <location>
        <begin position="52"/>
        <end position="74"/>
    </location>
</feature>
<dbReference type="EMBL" id="MLAK01001148">
    <property type="protein sequence ID" value="OHS96897.1"/>
    <property type="molecule type" value="Genomic_DNA"/>
</dbReference>
<feature type="transmembrane region" description="Helical" evidence="1">
    <location>
        <begin position="80"/>
        <end position="100"/>
    </location>
</feature>
<reference evidence="2" key="1">
    <citation type="submission" date="2016-10" db="EMBL/GenBank/DDBJ databases">
        <authorList>
            <person name="Benchimol M."/>
            <person name="Almeida L.G."/>
            <person name="Vasconcelos A.T."/>
            <person name="Perreira-Neves A."/>
            <person name="Rosa I.A."/>
            <person name="Tasca T."/>
            <person name="Bogo M.R."/>
            <person name="de Souza W."/>
        </authorList>
    </citation>
    <scope>NUCLEOTIDE SEQUENCE [LARGE SCALE GENOMIC DNA]</scope>
    <source>
        <strain evidence="2">K</strain>
    </source>
</reference>
<sequence>MKKEKLNTLIKILFGISTLILLISSISIGSYQWHNISTECWELIATIRIRTMILVSCTIISSISFLNATIVVQFQKKLHIFFIFLNAIIPITLASITLYFNKSMETEVSTFYNAIDDNSNFYSDLESIKSDLNCTLMENCIYNAQMRLQGKSKKFSNLSILHLSVIILNLIIHIIGHFLYRNDNYVNSATLSGSSISPII</sequence>
<gene>
    <name evidence="2" type="ORF">TRFO_01995</name>
</gene>
<keyword evidence="1" id="KW-0472">Membrane</keyword>
<name>A0A1J4JE23_9EUKA</name>
<evidence type="ECO:0000313" key="3">
    <source>
        <dbReference type="Proteomes" id="UP000179807"/>
    </source>
</evidence>
<dbReference type="VEuPathDB" id="TrichDB:TRFO_01995"/>
<keyword evidence="3" id="KW-1185">Reference proteome</keyword>
<feature type="transmembrane region" description="Helical" evidence="1">
    <location>
        <begin position="155"/>
        <end position="180"/>
    </location>
</feature>
<keyword evidence="1" id="KW-0812">Transmembrane</keyword>
<organism evidence="2 3">
    <name type="scientific">Tritrichomonas foetus</name>
    <dbReference type="NCBI Taxonomy" id="1144522"/>
    <lineage>
        <taxon>Eukaryota</taxon>
        <taxon>Metamonada</taxon>
        <taxon>Parabasalia</taxon>
        <taxon>Tritrichomonadida</taxon>
        <taxon>Tritrichomonadidae</taxon>
        <taxon>Tritrichomonas</taxon>
    </lineage>
</organism>
<dbReference type="Proteomes" id="UP000179807">
    <property type="component" value="Unassembled WGS sequence"/>
</dbReference>
<dbReference type="RefSeq" id="XP_068350034.1">
    <property type="nucleotide sequence ID" value="XM_068490433.1"/>
</dbReference>
<comment type="caution">
    <text evidence="2">The sequence shown here is derived from an EMBL/GenBank/DDBJ whole genome shotgun (WGS) entry which is preliminary data.</text>
</comment>
<proteinExistence type="predicted"/>
<keyword evidence="1" id="KW-1133">Transmembrane helix</keyword>
<accession>A0A1J4JE23</accession>
<dbReference type="AlphaFoldDB" id="A0A1J4JE23"/>